<comment type="caution">
    <text evidence="2">The sequence shown here is derived from an EMBL/GenBank/DDBJ whole genome shotgun (WGS) entry which is preliminary data.</text>
</comment>
<dbReference type="EMBL" id="BKCJ010004103">
    <property type="protein sequence ID" value="GEU59038.1"/>
    <property type="molecule type" value="Genomic_DNA"/>
</dbReference>
<dbReference type="AlphaFoldDB" id="A0A6L2LB88"/>
<name>A0A6L2LB88_TANCI</name>
<feature type="region of interest" description="Disordered" evidence="1">
    <location>
        <begin position="245"/>
        <end position="267"/>
    </location>
</feature>
<accession>A0A6L2LB88</accession>
<gene>
    <name evidence="2" type="ORF">Tci_031016</name>
</gene>
<reference evidence="2" key="1">
    <citation type="journal article" date="2019" name="Sci. Rep.">
        <title>Draft genome of Tanacetum cinerariifolium, the natural source of mosquito coil.</title>
        <authorList>
            <person name="Yamashiro T."/>
            <person name="Shiraishi A."/>
            <person name="Satake H."/>
            <person name="Nakayama K."/>
        </authorList>
    </citation>
    <scope>NUCLEOTIDE SEQUENCE</scope>
</reference>
<evidence type="ECO:0000313" key="2">
    <source>
        <dbReference type="EMBL" id="GEU59038.1"/>
    </source>
</evidence>
<sequence>MAQQVILTAQLVPRYHTIGRCNNYVVLQMETPENPFVAPVNIQTIEAFMNAVGYQGVVDKKKEAIQYPRFIKLIIVDLMKKFSNIPQRIYKDYHFIKDDIPLVGVYIIGKVLVRGMLIPNEFLTEEIHATDDFKDYETVFIGVDVPMNEPQVTDEVVKQKDIDVATGSMEFRKEKMHTPIPSPTRSPRKVSSSDKIVYEELTTTVSPTTATISKDSSPSKRKKRSISYKLTILIGSITGVEPEMTFAKKGDDQRRDAMTGKSCSKQG</sequence>
<organism evidence="2">
    <name type="scientific">Tanacetum cinerariifolium</name>
    <name type="common">Dalmatian daisy</name>
    <name type="synonym">Chrysanthemum cinerariifolium</name>
    <dbReference type="NCBI Taxonomy" id="118510"/>
    <lineage>
        <taxon>Eukaryota</taxon>
        <taxon>Viridiplantae</taxon>
        <taxon>Streptophyta</taxon>
        <taxon>Embryophyta</taxon>
        <taxon>Tracheophyta</taxon>
        <taxon>Spermatophyta</taxon>
        <taxon>Magnoliopsida</taxon>
        <taxon>eudicotyledons</taxon>
        <taxon>Gunneridae</taxon>
        <taxon>Pentapetalae</taxon>
        <taxon>asterids</taxon>
        <taxon>campanulids</taxon>
        <taxon>Asterales</taxon>
        <taxon>Asteraceae</taxon>
        <taxon>Asteroideae</taxon>
        <taxon>Anthemideae</taxon>
        <taxon>Anthemidinae</taxon>
        <taxon>Tanacetum</taxon>
    </lineage>
</organism>
<feature type="compositionally biased region" description="Basic and acidic residues" evidence="1">
    <location>
        <begin position="246"/>
        <end position="258"/>
    </location>
</feature>
<protein>
    <submittedName>
        <fullName evidence="2">Uncharacterized protein</fullName>
    </submittedName>
</protein>
<proteinExistence type="predicted"/>
<evidence type="ECO:0000256" key="1">
    <source>
        <dbReference type="SAM" id="MobiDB-lite"/>
    </source>
</evidence>